<dbReference type="InterPro" id="IPR041854">
    <property type="entry name" value="BFD-like_2Fe2S-bd_dom_sf"/>
</dbReference>
<accession>A0A2R3QM69</accession>
<keyword evidence="1" id="KW-0560">Oxidoreductase</keyword>
<dbReference type="Pfam" id="PF04324">
    <property type="entry name" value="Fer2_BFD"/>
    <property type="match status" value="1"/>
</dbReference>
<dbReference type="SUPFAM" id="SSF51905">
    <property type="entry name" value="FAD/NAD(P)-binding domain"/>
    <property type="match status" value="1"/>
</dbReference>
<dbReference type="RefSeq" id="WP_106737676.1">
    <property type="nucleotide sequence ID" value="NZ_CP027657.1"/>
</dbReference>
<dbReference type="InterPro" id="IPR006076">
    <property type="entry name" value="FAD-dep_OxRdtase"/>
</dbReference>
<evidence type="ECO:0000313" key="5">
    <source>
        <dbReference type="Proteomes" id="UP000238327"/>
    </source>
</evidence>
<feature type="domain" description="FAD dependent oxidoreductase" evidence="2">
    <location>
        <begin position="15"/>
        <end position="362"/>
    </location>
</feature>
<proteinExistence type="predicted"/>
<dbReference type="PANTHER" id="PTHR42720:SF1">
    <property type="entry name" value="GLYCEROL 3-PHOSPHATE OXIDASE"/>
    <property type="match status" value="1"/>
</dbReference>
<dbReference type="Gene3D" id="3.30.9.10">
    <property type="entry name" value="D-Amino Acid Oxidase, subunit A, domain 2"/>
    <property type="match status" value="1"/>
</dbReference>
<dbReference type="SUPFAM" id="SSF54373">
    <property type="entry name" value="FAD-linked reductases, C-terminal domain"/>
    <property type="match status" value="1"/>
</dbReference>
<name>A0A2R3QM69_ECTME</name>
<dbReference type="EMBL" id="CP027657">
    <property type="protein sequence ID" value="AVO52860.1"/>
    <property type="molecule type" value="Genomic_DNA"/>
</dbReference>
<dbReference type="OrthoDB" id="9801699at2"/>
<organism evidence="4 5">
    <name type="scientific">Ectopseudomonas mendocina</name>
    <name type="common">Pseudomonas mendocina</name>
    <dbReference type="NCBI Taxonomy" id="300"/>
    <lineage>
        <taxon>Bacteria</taxon>
        <taxon>Pseudomonadati</taxon>
        <taxon>Pseudomonadota</taxon>
        <taxon>Gammaproteobacteria</taxon>
        <taxon>Pseudomonadales</taxon>
        <taxon>Pseudomonadaceae</taxon>
        <taxon>Ectopseudomonas</taxon>
    </lineage>
</organism>
<dbReference type="GO" id="GO:0016491">
    <property type="term" value="F:oxidoreductase activity"/>
    <property type="evidence" value="ECO:0007669"/>
    <property type="project" value="UniProtKB-KW"/>
</dbReference>
<evidence type="ECO:0000259" key="3">
    <source>
        <dbReference type="Pfam" id="PF04324"/>
    </source>
</evidence>
<reference evidence="4 5" key="1">
    <citation type="submission" date="2018-03" db="EMBL/GenBank/DDBJ databases">
        <title>Complete genome sequence and methylome analysis of Pseudomonas mendocina NEB 698.</title>
        <authorList>
            <person name="Morgan R.D."/>
        </authorList>
    </citation>
    <scope>NUCLEOTIDE SEQUENCE [LARGE SCALE GENOMIC DNA]</scope>
    <source>
        <strain evidence="4 5">NEB698</strain>
    </source>
</reference>
<dbReference type="InterPro" id="IPR007419">
    <property type="entry name" value="BFD-like_2Fe2S-bd_dom"/>
</dbReference>
<dbReference type="CDD" id="cd19946">
    <property type="entry name" value="GlpA-like_Fer2_BFD-like"/>
    <property type="match status" value="1"/>
</dbReference>
<dbReference type="Gene3D" id="3.50.50.60">
    <property type="entry name" value="FAD/NAD(P)-binding domain"/>
    <property type="match status" value="1"/>
</dbReference>
<evidence type="ECO:0000256" key="1">
    <source>
        <dbReference type="ARBA" id="ARBA00023002"/>
    </source>
</evidence>
<dbReference type="PROSITE" id="PS51257">
    <property type="entry name" value="PROKAR_LIPOPROTEIN"/>
    <property type="match status" value="1"/>
</dbReference>
<dbReference type="InterPro" id="IPR036188">
    <property type="entry name" value="FAD/NAD-bd_sf"/>
</dbReference>
<dbReference type="PANTHER" id="PTHR42720">
    <property type="entry name" value="GLYCEROL-3-PHOSPHATE DEHYDROGENASE"/>
    <property type="match status" value="1"/>
</dbReference>
<dbReference type="Proteomes" id="UP000238327">
    <property type="component" value="Chromosome"/>
</dbReference>
<evidence type="ECO:0000259" key="2">
    <source>
        <dbReference type="Pfam" id="PF01266"/>
    </source>
</evidence>
<protein>
    <submittedName>
        <fullName evidence="4">FAD/NAD(P)-binding oxidoreductase</fullName>
    </submittedName>
</protein>
<dbReference type="InterPro" id="IPR052745">
    <property type="entry name" value="G3P_Oxidase/Oxidoreductase"/>
</dbReference>
<gene>
    <name evidence="4" type="ORF">C7A17_08790</name>
</gene>
<evidence type="ECO:0000313" key="4">
    <source>
        <dbReference type="EMBL" id="AVO52860.1"/>
    </source>
</evidence>
<dbReference type="AlphaFoldDB" id="A0A2R3QM69"/>
<dbReference type="Gene3D" id="1.10.10.1100">
    <property type="entry name" value="BFD-like [2Fe-2S]-binding domain"/>
    <property type="match status" value="1"/>
</dbReference>
<feature type="domain" description="BFD-like [2Fe-2S]-binding" evidence="3">
    <location>
        <begin position="402"/>
        <end position="453"/>
    </location>
</feature>
<dbReference type="Pfam" id="PF01266">
    <property type="entry name" value="DAO"/>
    <property type="match status" value="1"/>
</dbReference>
<sequence length="471" mass="51112">MNDLNPKPKPDSAYDVVVIGGGVVGCAMARRFTLEGARVLLLEKGEDILSGASKGNSAILHTGFDAPSGSVELECMQAGYREYLDIHQRMNLPVLRTGAMVVAWTDEDMSKLDGIVQQAHANDVSNVRFIDAETIRRREPHLSTRALGGVDVPGEFLIDPWSAPLGYLLQAMLAGAQARFGTEVLGGFFDGGHWVLETSTGYVTATTVINCAGLFGDQLEQRLLGEASFSIHPRKGQFVVFDKASAKLLNAIVLPVPNERTKGIVLTRTIFGNLLVGPTAEEQDDRLHAGLESETLAQLVEAAVERVPGLAGMPVTATYAGLRPASDKKHYRIHPVPGRNWISVGGIRSTGLTAALGIAQHVFRLYQRRHEALDEQTLKWPSMPNLAEHQPRDYQRPGYGEIVCHCEMVTRREIENALQGLLPPGDLGGLKRRTRACMGRCQGFYCGAQVAELSAGRLAVPLATGVCHENH</sequence>